<feature type="signal peptide" evidence="2">
    <location>
        <begin position="1"/>
        <end position="20"/>
    </location>
</feature>
<organism evidence="3 4">
    <name type="scientific">Sphingobium subterraneum</name>
    <dbReference type="NCBI Taxonomy" id="627688"/>
    <lineage>
        <taxon>Bacteria</taxon>
        <taxon>Pseudomonadati</taxon>
        <taxon>Pseudomonadota</taxon>
        <taxon>Alphaproteobacteria</taxon>
        <taxon>Sphingomonadales</taxon>
        <taxon>Sphingomonadaceae</taxon>
        <taxon>Sphingobium</taxon>
    </lineage>
</organism>
<evidence type="ECO:0008006" key="5">
    <source>
        <dbReference type="Google" id="ProtNLM"/>
    </source>
</evidence>
<evidence type="ECO:0000313" key="3">
    <source>
        <dbReference type="EMBL" id="MBB6123647.1"/>
    </source>
</evidence>
<feature type="region of interest" description="Disordered" evidence="1">
    <location>
        <begin position="22"/>
        <end position="152"/>
    </location>
</feature>
<comment type="caution">
    <text evidence="3">The sequence shown here is derived from an EMBL/GenBank/DDBJ whole genome shotgun (WGS) entry which is preliminary data.</text>
</comment>
<feature type="compositionally biased region" description="Low complexity" evidence="1">
    <location>
        <begin position="48"/>
        <end position="65"/>
    </location>
</feature>
<keyword evidence="4" id="KW-1185">Reference proteome</keyword>
<proteinExistence type="predicted"/>
<feature type="compositionally biased region" description="Low complexity" evidence="1">
    <location>
        <begin position="96"/>
        <end position="115"/>
    </location>
</feature>
<feature type="chain" id="PRO_5032975362" description="Fe-S oxidoreductase" evidence="2">
    <location>
        <begin position="21"/>
        <end position="152"/>
    </location>
</feature>
<name>A0A841IYG3_9SPHN</name>
<feature type="compositionally biased region" description="Polar residues" evidence="1">
    <location>
        <begin position="23"/>
        <end position="47"/>
    </location>
</feature>
<reference evidence="3 4" key="1">
    <citation type="submission" date="2020-08" db="EMBL/GenBank/DDBJ databases">
        <title>Genomic Encyclopedia of Type Strains, Phase IV (KMG-IV): sequencing the most valuable type-strain genomes for metagenomic binning, comparative biology and taxonomic classification.</title>
        <authorList>
            <person name="Goeker M."/>
        </authorList>
    </citation>
    <scope>NUCLEOTIDE SEQUENCE [LARGE SCALE GENOMIC DNA]</scope>
    <source>
        <strain evidence="3 4">DSM 102255</strain>
    </source>
</reference>
<keyword evidence="2" id="KW-0732">Signal</keyword>
<dbReference type="RefSeq" id="WP_184078987.1">
    <property type="nucleotide sequence ID" value="NZ_JACIJP010000002.1"/>
</dbReference>
<dbReference type="EMBL" id="JACIJP010000002">
    <property type="protein sequence ID" value="MBB6123647.1"/>
    <property type="molecule type" value="Genomic_DNA"/>
</dbReference>
<evidence type="ECO:0000256" key="2">
    <source>
        <dbReference type="SAM" id="SignalP"/>
    </source>
</evidence>
<evidence type="ECO:0000256" key="1">
    <source>
        <dbReference type="SAM" id="MobiDB-lite"/>
    </source>
</evidence>
<dbReference type="Proteomes" id="UP000552700">
    <property type="component" value="Unassembled WGS sequence"/>
</dbReference>
<accession>A0A841IYG3</accession>
<protein>
    <recommendedName>
        <fullName evidence="5">Fe-S oxidoreductase</fullName>
    </recommendedName>
</protein>
<sequence>MKFALLASASALLIASAAVAQTGAGTSGSMTTDQTMPSGTTSMPTDSGTPQTTPMPGGDTGTTMPTTPPTNPPVGEQPMPGQMGTDPSATGGMQQPMGTPGAAGAAPMGSAAPMTAAPPPAPRTDYPMCSKTVTDSCKQAGEGRSSKAKRRK</sequence>
<evidence type="ECO:0000313" key="4">
    <source>
        <dbReference type="Proteomes" id="UP000552700"/>
    </source>
</evidence>
<dbReference type="AlphaFoldDB" id="A0A841IYG3"/>
<gene>
    <name evidence="3" type="ORF">FHS92_001376</name>
</gene>